<evidence type="ECO:0000256" key="1">
    <source>
        <dbReference type="ARBA" id="ARBA00004370"/>
    </source>
</evidence>
<dbReference type="GO" id="GO:0000166">
    <property type="term" value="F:nucleotide binding"/>
    <property type="evidence" value="ECO:0007669"/>
    <property type="project" value="InterPro"/>
</dbReference>
<comment type="caution">
    <text evidence="6">The sequence shown here is derived from an EMBL/GenBank/DDBJ whole genome shotgun (WGS) entry which is preliminary data.</text>
</comment>
<name>X1E393_9ZZZZ</name>
<keyword evidence="5" id="KW-0472">Membrane</keyword>
<keyword evidence="4" id="KW-1133">Transmembrane helix</keyword>
<dbReference type="InterPro" id="IPR023299">
    <property type="entry name" value="ATPase_P-typ_cyto_dom_N"/>
</dbReference>
<dbReference type="Pfam" id="PF00702">
    <property type="entry name" value="Hydrolase"/>
    <property type="match status" value="1"/>
</dbReference>
<dbReference type="GO" id="GO:0005507">
    <property type="term" value="F:copper ion binding"/>
    <property type="evidence" value="ECO:0007669"/>
    <property type="project" value="TreeGrafter"/>
</dbReference>
<keyword evidence="3" id="KW-1278">Translocase</keyword>
<keyword evidence="2" id="KW-0812">Transmembrane</keyword>
<dbReference type="InterPro" id="IPR018303">
    <property type="entry name" value="ATPase_P-typ_P_site"/>
</dbReference>
<organism evidence="6">
    <name type="scientific">marine sediment metagenome</name>
    <dbReference type="NCBI Taxonomy" id="412755"/>
    <lineage>
        <taxon>unclassified sequences</taxon>
        <taxon>metagenomes</taxon>
        <taxon>ecological metagenomes</taxon>
    </lineage>
</organism>
<evidence type="ECO:0000313" key="6">
    <source>
        <dbReference type="EMBL" id="GAH11649.1"/>
    </source>
</evidence>
<dbReference type="EMBL" id="BART01037849">
    <property type="protein sequence ID" value="GAH11649.1"/>
    <property type="molecule type" value="Genomic_DNA"/>
</dbReference>
<accession>X1E393</accession>
<evidence type="ECO:0000256" key="4">
    <source>
        <dbReference type="ARBA" id="ARBA00022989"/>
    </source>
</evidence>
<feature type="non-terminal residue" evidence="6">
    <location>
        <position position="1"/>
    </location>
</feature>
<comment type="subcellular location">
    <subcellularLocation>
        <location evidence="1">Membrane</location>
    </subcellularLocation>
</comment>
<dbReference type="Gene3D" id="3.40.50.1000">
    <property type="entry name" value="HAD superfamily/HAD-like"/>
    <property type="match status" value="1"/>
</dbReference>
<gene>
    <name evidence="6" type="ORF">S01H4_63107</name>
</gene>
<feature type="non-terminal residue" evidence="6">
    <location>
        <position position="145"/>
    </location>
</feature>
<dbReference type="AlphaFoldDB" id="X1E393"/>
<dbReference type="PANTHER" id="PTHR43520">
    <property type="entry name" value="ATP7, ISOFORM B"/>
    <property type="match status" value="1"/>
</dbReference>
<protein>
    <submittedName>
        <fullName evidence="6">Uncharacterized protein</fullName>
    </submittedName>
</protein>
<evidence type="ECO:0000256" key="2">
    <source>
        <dbReference type="ARBA" id="ARBA00022692"/>
    </source>
</evidence>
<reference evidence="6" key="1">
    <citation type="journal article" date="2014" name="Front. Microbiol.">
        <title>High frequency of phylogenetically diverse reductive dehalogenase-homologous genes in deep subseafloor sedimentary metagenomes.</title>
        <authorList>
            <person name="Kawai M."/>
            <person name="Futagami T."/>
            <person name="Toyoda A."/>
            <person name="Takaki Y."/>
            <person name="Nishi S."/>
            <person name="Hori S."/>
            <person name="Arai W."/>
            <person name="Tsubouchi T."/>
            <person name="Morono Y."/>
            <person name="Uchiyama I."/>
            <person name="Ito T."/>
            <person name="Fujiyama A."/>
            <person name="Inagaki F."/>
            <person name="Takami H."/>
        </authorList>
    </citation>
    <scope>NUCLEOTIDE SEQUENCE</scope>
    <source>
        <strain evidence="6">Expedition CK06-06</strain>
    </source>
</reference>
<evidence type="ECO:0000256" key="5">
    <source>
        <dbReference type="ARBA" id="ARBA00023136"/>
    </source>
</evidence>
<dbReference type="InterPro" id="IPR023214">
    <property type="entry name" value="HAD_sf"/>
</dbReference>
<dbReference type="GO" id="GO:0016020">
    <property type="term" value="C:membrane"/>
    <property type="evidence" value="ECO:0007669"/>
    <property type="project" value="UniProtKB-SubCell"/>
</dbReference>
<proteinExistence type="predicted"/>
<evidence type="ECO:0000256" key="3">
    <source>
        <dbReference type="ARBA" id="ARBA00022967"/>
    </source>
</evidence>
<dbReference type="PANTHER" id="PTHR43520:SF8">
    <property type="entry name" value="P-TYPE CU(+) TRANSPORTER"/>
    <property type="match status" value="1"/>
</dbReference>
<dbReference type="GO" id="GO:0043682">
    <property type="term" value="F:P-type divalent copper transporter activity"/>
    <property type="evidence" value="ECO:0007669"/>
    <property type="project" value="TreeGrafter"/>
</dbReference>
<dbReference type="PROSITE" id="PS00154">
    <property type="entry name" value="ATPASE_E1_E2"/>
    <property type="match status" value="1"/>
</dbReference>
<dbReference type="SUPFAM" id="SSF81660">
    <property type="entry name" value="Metal cation-transporting ATPase, ATP-binding domain N"/>
    <property type="match status" value="1"/>
</dbReference>
<dbReference type="GO" id="GO:0055070">
    <property type="term" value="P:copper ion homeostasis"/>
    <property type="evidence" value="ECO:0007669"/>
    <property type="project" value="TreeGrafter"/>
</dbReference>
<dbReference type="Gene3D" id="3.40.1110.10">
    <property type="entry name" value="Calcium-transporting ATPase, cytoplasmic domain N"/>
    <property type="match status" value="1"/>
</dbReference>
<sequence>GIGKGAEYGILFKNSAALEQVHKVTAVVLDKTGTITNGQLAITDIEPTKMSSFEKMTSFQRQEELLRLAASAEQGSEHPLGEAIVGHAKTQGLTLSVPAAFEAFAGYGITANVDGRDVLLGNLRLMRREDVTLNGLEAKAQKMQN</sequence>